<feature type="domain" description="Endonuclease GajA/Old nuclease/RecF-like AAA" evidence="1">
    <location>
        <begin position="1"/>
        <end position="60"/>
    </location>
</feature>
<dbReference type="RefSeq" id="WP_064932330.1">
    <property type="nucleotide sequence ID" value="NZ_LZSO01000025.1"/>
</dbReference>
<comment type="caution">
    <text evidence="2">The sequence shown here is derived from an EMBL/GenBank/DDBJ whole genome shotgun (WGS) entry which is preliminary data.</text>
</comment>
<reference evidence="3" key="1">
    <citation type="submission" date="2016-06" db="EMBL/GenBank/DDBJ databases">
        <authorList>
            <person name="Sutton G."/>
            <person name="Brinkac L."/>
            <person name="Sanka R."/>
            <person name="Adams M."/>
            <person name="Lau E."/>
            <person name="Mehaffy C."/>
            <person name="Tameris M."/>
            <person name="Hatherill M."/>
            <person name="Hanekom W."/>
            <person name="Mahomed H."/>
            <person name="Mcshane H."/>
        </authorList>
    </citation>
    <scope>NUCLEOTIDE SEQUENCE [LARGE SCALE GENOMIC DNA]</scope>
    <source>
        <strain evidence="3">852002-51209_SCH5440388</strain>
    </source>
</reference>
<dbReference type="PANTHER" id="PTHR41259">
    <property type="entry name" value="DOUBLE-STRAND BREAK REPAIR RAD50 ATPASE, PUTATIVE-RELATED"/>
    <property type="match status" value="1"/>
</dbReference>
<dbReference type="InterPro" id="IPR027417">
    <property type="entry name" value="P-loop_NTPase"/>
</dbReference>
<dbReference type="AlphaFoldDB" id="A0A1A0R525"/>
<dbReference type="PANTHER" id="PTHR41259:SF1">
    <property type="entry name" value="DOUBLE-STRAND BREAK REPAIR RAD50 ATPASE, PUTATIVE-RELATED"/>
    <property type="match status" value="1"/>
</dbReference>
<dbReference type="EMBL" id="LZSO01000025">
    <property type="protein sequence ID" value="OBB29447.1"/>
    <property type="molecule type" value="Genomic_DNA"/>
</dbReference>
<dbReference type="SUPFAM" id="SSF52540">
    <property type="entry name" value="P-loop containing nucleoside triphosphate hydrolases"/>
    <property type="match status" value="1"/>
</dbReference>
<accession>A0A1A0R525</accession>
<organism evidence="2 3">
    <name type="scientific">Mycolicibacterium peregrinum</name>
    <name type="common">Mycobacterium peregrinum</name>
    <dbReference type="NCBI Taxonomy" id="43304"/>
    <lineage>
        <taxon>Bacteria</taxon>
        <taxon>Bacillati</taxon>
        <taxon>Actinomycetota</taxon>
        <taxon>Actinomycetes</taxon>
        <taxon>Mycobacteriales</taxon>
        <taxon>Mycobacteriaceae</taxon>
        <taxon>Mycolicibacterium</taxon>
    </lineage>
</organism>
<gene>
    <name evidence="2" type="ORF">A5792_19310</name>
</gene>
<evidence type="ECO:0000313" key="3">
    <source>
        <dbReference type="Proteomes" id="UP000093902"/>
    </source>
</evidence>
<dbReference type="InterPro" id="IPR041685">
    <property type="entry name" value="AAA_GajA/Old/RecF-like"/>
</dbReference>
<dbReference type="OrthoDB" id="3177877at2"/>
<dbReference type="Pfam" id="PF13175">
    <property type="entry name" value="AAA_15"/>
    <property type="match status" value="1"/>
</dbReference>
<protein>
    <recommendedName>
        <fullName evidence="1">Endonuclease GajA/Old nuclease/RecF-like AAA domain-containing protein</fullName>
    </recommendedName>
</protein>
<dbReference type="STRING" id="43304.GCA_001403655_04546"/>
<sequence length="877" mass="93744">MKLHRLVLTNYRGVTHREIEFPDHGVVVVSGANEIGKSSMIEALDLLLEAKDRSGKKEVKQVKPTHADVGAEVMAEISTGPYRFMYRKRFHKRAETQLTVLAPVREQLSGDEAHERVLTMLAETVDTSLWQAQRVLQSSSTAPVDLSGSDALARALDVAAGEAVALSGDEPLLVERIDAEYLRYFTATGRPTGEWAAVTKRLAAAEGEMAKCAAAVAEVDDAVRRHAELSAEVAGLSGEREVAHAALVAARKDAEAVAALVQRLKEAEVVAEAARVAQAAAAAALTERRRLRADLDERATTITELQAALSVADGESTTAREVHEAAEAVAEQARVAAQEREARVESARATLTQMTDRDEADRLAAKLSRIDAGVRELDRINRDLAGITLDDAGMRAVEAAAIAVERAAGQAELASARIELVAAQNLDVRVDAAGVALEAGSPWSVNTTAETEIAVPGVLTVRVVPGTPAAQTQARLDEAQNVLSAALTAAGVDGVEAARALDSRRRELIGSRDRLRATVEALTGDDQLADLRARLAHLRAEQPDEAGLFELAGPTDIATARSELDTAVKVHRQAVADCETSRKVVVAAVQKLTEKSTRCSVLREKLTTAQAELTVAAGRLEVQRAQAGDDELALKAQTTEDEATATAGHATTLRTELSATAPDSVKVALDEAARRAEALDARHGAAADALRELAAQLKVYGTQGRKGHLDAAETEREHAHAEYLRVHRRARAAETLRTVMARHRDATRQRYADPFRLEVQRLGRLVFGEDFEVDVDSDLNIRTRTLSGRTVPYESLSGGAKEQLAIVARLAGAAMVAKEDSVPVVIDDALGFTDPDRLTKMGAVFDAVGGDGQVIVLTCSPERYASIQGAHHIALTA</sequence>
<dbReference type="Gene3D" id="3.40.50.300">
    <property type="entry name" value="P-loop containing nucleotide triphosphate hydrolases"/>
    <property type="match status" value="2"/>
</dbReference>
<name>A0A1A0R525_MYCPR</name>
<proteinExistence type="predicted"/>
<evidence type="ECO:0000259" key="1">
    <source>
        <dbReference type="Pfam" id="PF13175"/>
    </source>
</evidence>
<evidence type="ECO:0000313" key="2">
    <source>
        <dbReference type="EMBL" id="OBB29447.1"/>
    </source>
</evidence>
<dbReference type="Proteomes" id="UP000093902">
    <property type="component" value="Unassembled WGS sequence"/>
</dbReference>